<evidence type="ECO:0008006" key="5">
    <source>
        <dbReference type="Google" id="ProtNLM"/>
    </source>
</evidence>
<dbReference type="SUPFAM" id="SSF51430">
    <property type="entry name" value="NAD(P)-linked oxidoreductase"/>
    <property type="match status" value="2"/>
</dbReference>
<reference evidence="3 4" key="1">
    <citation type="journal article" date="2020" name="Mol. Biol. Evol.">
        <title>Interspecific Gene Flow and the Evolution of Specialization in Black and White Rhinoceros.</title>
        <authorList>
            <person name="Moodley Y."/>
            <person name="Westbury M.V."/>
            <person name="Russo I.M."/>
            <person name="Gopalakrishnan S."/>
            <person name="Rakotoarivelo A."/>
            <person name="Olsen R.A."/>
            <person name="Prost S."/>
            <person name="Tunstall T."/>
            <person name="Ryder O.A."/>
            <person name="Dalen L."/>
            <person name="Bruford M.W."/>
        </authorList>
    </citation>
    <scope>NUCLEOTIDE SEQUENCE [LARGE SCALE GENOMIC DNA]</scope>
    <source>
        <strain evidence="3">SBR-YM</strain>
        <tissue evidence="3">Skin</tissue>
    </source>
</reference>
<protein>
    <recommendedName>
        <fullName evidence="5">NADP-dependent oxidoreductase domain-containing protein</fullName>
    </recommendedName>
</protein>
<gene>
    <name evidence="3" type="ORF">HPG69_008429</name>
</gene>
<comment type="caution">
    <text evidence="3">The sequence shown here is derived from an EMBL/GenBank/DDBJ whole genome shotgun (WGS) entry which is preliminary data.</text>
</comment>
<evidence type="ECO:0000256" key="1">
    <source>
        <dbReference type="ARBA" id="ARBA00022857"/>
    </source>
</evidence>
<dbReference type="InterPro" id="IPR036812">
    <property type="entry name" value="NAD(P)_OxRdtase_dom_sf"/>
</dbReference>
<evidence type="ECO:0000313" key="4">
    <source>
        <dbReference type="Proteomes" id="UP000551758"/>
    </source>
</evidence>
<name>A0A7J7FL17_DICBM</name>
<keyword evidence="4" id="KW-1185">Reference proteome</keyword>
<keyword evidence="2" id="KW-0560">Oxidoreductase</keyword>
<evidence type="ECO:0000256" key="2">
    <source>
        <dbReference type="ARBA" id="ARBA00023002"/>
    </source>
</evidence>
<dbReference type="Gene3D" id="3.20.20.100">
    <property type="entry name" value="NADP-dependent oxidoreductase domain"/>
    <property type="match status" value="1"/>
</dbReference>
<dbReference type="AlphaFoldDB" id="A0A7J7FL17"/>
<dbReference type="Proteomes" id="UP000551758">
    <property type="component" value="Unassembled WGS sequence"/>
</dbReference>
<proteinExistence type="predicted"/>
<sequence>MDPKCWCVELNDGHFIPVLGFGPYAPEEVPRSKAVEVTKLAIDAWFQNINSAFMYNNDREAEWAIRSKIEDGTSVPPKDRFITKACTIKLGNQRQQETAGENAMMEINCLSPSWVPKSKAGEATKVAIDVGFHHIDSAYLYQNEE</sequence>
<dbReference type="GO" id="GO:0016491">
    <property type="term" value="F:oxidoreductase activity"/>
    <property type="evidence" value="ECO:0007669"/>
    <property type="project" value="UniProtKB-KW"/>
</dbReference>
<accession>A0A7J7FL17</accession>
<dbReference type="PANTHER" id="PTHR11732">
    <property type="entry name" value="ALDO/KETO REDUCTASE"/>
    <property type="match status" value="1"/>
</dbReference>
<keyword evidence="1" id="KW-0521">NADP</keyword>
<evidence type="ECO:0000313" key="3">
    <source>
        <dbReference type="EMBL" id="KAF5928641.1"/>
    </source>
</evidence>
<dbReference type="EMBL" id="JACDTQ010000352">
    <property type="protein sequence ID" value="KAF5928641.1"/>
    <property type="molecule type" value="Genomic_DNA"/>
</dbReference>
<dbReference type="InterPro" id="IPR020471">
    <property type="entry name" value="AKR"/>
</dbReference>
<organism evidence="3 4">
    <name type="scientific">Diceros bicornis minor</name>
    <name type="common">South-central black rhinoceros</name>
    <dbReference type="NCBI Taxonomy" id="77932"/>
    <lineage>
        <taxon>Eukaryota</taxon>
        <taxon>Metazoa</taxon>
        <taxon>Chordata</taxon>
        <taxon>Craniata</taxon>
        <taxon>Vertebrata</taxon>
        <taxon>Euteleostomi</taxon>
        <taxon>Mammalia</taxon>
        <taxon>Eutheria</taxon>
        <taxon>Laurasiatheria</taxon>
        <taxon>Perissodactyla</taxon>
        <taxon>Rhinocerotidae</taxon>
        <taxon>Diceros</taxon>
    </lineage>
</organism>